<dbReference type="STRING" id="551991.SAMN05192529_111109"/>
<dbReference type="Pfam" id="PF14870">
    <property type="entry name" value="PSII_BNR"/>
    <property type="match status" value="1"/>
</dbReference>
<dbReference type="InterPro" id="IPR015943">
    <property type="entry name" value="WD40/YVTN_repeat-like_dom_sf"/>
</dbReference>
<feature type="signal peptide" evidence="3">
    <location>
        <begin position="1"/>
        <end position="22"/>
    </location>
</feature>
<evidence type="ECO:0000256" key="3">
    <source>
        <dbReference type="SAM" id="SignalP"/>
    </source>
</evidence>
<dbReference type="Gene3D" id="2.130.10.10">
    <property type="entry name" value="YVTN repeat-like/Quinoprotein amine dehydrogenase"/>
    <property type="match status" value="2"/>
</dbReference>
<keyword evidence="2" id="KW-0604">Photosystem II</keyword>
<feature type="domain" description="Photosynthesis system II assembly factor Ycf48/Hcf136-like" evidence="4">
    <location>
        <begin position="47"/>
        <end position="164"/>
    </location>
</feature>
<evidence type="ECO:0000259" key="4">
    <source>
        <dbReference type="Pfam" id="PF14870"/>
    </source>
</evidence>
<evidence type="ECO:0000313" key="5">
    <source>
        <dbReference type="EMBL" id="SEA24659.1"/>
    </source>
</evidence>
<evidence type="ECO:0000256" key="1">
    <source>
        <dbReference type="ARBA" id="ARBA00022531"/>
    </source>
</evidence>
<dbReference type="EMBL" id="FNQY01000011">
    <property type="protein sequence ID" value="SEA24659.1"/>
    <property type="molecule type" value="Genomic_DNA"/>
</dbReference>
<accession>A0A1H3ZLK5</accession>
<name>A0A1H3ZLK5_9BACT</name>
<sequence length="339" mass="36281">MRPFFLLTLLSLLSLEITAAQSAEVAHIHILDSGRSTNLRGLSSRDGSEIWVSGSNGWVGHTKDGGSSWNWLQPQGYQQRDFRDVQALGNGSAVIMGIDTPAVLLKTTSGGTAWKQVYFNNTPGMFLDAMDFSDNQNGIVVGDPVGGQIFLARTQDGAESWQAFTPVFKDSVLSGEAFFAASGSNIHLEDGGYFLLPSGGAVSRFWNSSRQRAPVLLPLQQGILSAGPNGMDVQGNIIAIAGGDYTKPGQGDSCFALSFNGGRTWEPQHALPGYGSAVAIINKHTLIACGLTGVWISYTSGKSWQTLDNTPFNALLYIKKQNRLLLAGPHGKIGVLENF</sequence>
<proteinExistence type="predicted"/>
<dbReference type="GO" id="GO:0009523">
    <property type="term" value="C:photosystem II"/>
    <property type="evidence" value="ECO:0007669"/>
    <property type="project" value="UniProtKB-KW"/>
</dbReference>
<dbReference type="GO" id="GO:0015979">
    <property type="term" value="P:photosynthesis"/>
    <property type="evidence" value="ECO:0007669"/>
    <property type="project" value="UniProtKB-KW"/>
</dbReference>
<dbReference type="PANTHER" id="PTHR47199">
    <property type="entry name" value="PHOTOSYSTEM II STABILITY/ASSEMBLY FACTOR HCF136, CHLOROPLASTIC"/>
    <property type="match status" value="1"/>
</dbReference>
<dbReference type="InterPro" id="IPR028203">
    <property type="entry name" value="PSII_CF48-like_dom"/>
</dbReference>
<dbReference type="PANTHER" id="PTHR47199:SF2">
    <property type="entry name" value="PHOTOSYSTEM II STABILITY_ASSEMBLY FACTOR HCF136, CHLOROPLASTIC"/>
    <property type="match status" value="1"/>
</dbReference>
<protein>
    <submittedName>
        <fullName evidence="5">Photosynthesis system II assembly factor YCF48</fullName>
    </submittedName>
</protein>
<organism evidence="5 6">
    <name type="scientific">Arachidicoccus rhizosphaerae</name>
    <dbReference type="NCBI Taxonomy" id="551991"/>
    <lineage>
        <taxon>Bacteria</taxon>
        <taxon>Pseudomonadati</taxon>
        <taxon>Bacteroidota</taxon>
        <taxon>Chitinophagia</taxon>
        <taxon>Chitinophagales</taxon>
        <taxon>Chitinophagaceae</taxon>
        <taxon>Arachidicoccus</taxon>
    </lineage>
</organism>
<reference evidence="5 6" key="1">
    <citation type="submission" date="2016-10" db="EMBL/GenBank/DDBJ databases">
        <authorList>
            <person name="de Groot N.N."/>
        </authorList>
    </citation>
    <scope>NUCLEOTIDE SEQUENCE [LARGE SCALE GENOMIC DNA]</scope>
    <source>
        <strain evidence="5 6">Vu-144</strain>
    </source>
</reference>
<evidence type="ECO:0000313" key="6">
    <source>
        <dbReference type="Proteomes" id="UP000199041"/>
    </source>
</evidence>
<keyword evidence="3" id="KW-0732">Signal</keyword>
<keyword evidence="1" id="KW-0602">Photosynthesis</keyword>
<evidence type="ECO:0000256" key="2">
    <source>
        <dbReference type="ARBA" id="ARBA00023276"/>
    </source>
</evidence>
<gene>
    <name evidence="5" type="ORF">SAMN05192529_111109</name>
</gene>
<dbReference type="Proteomes" id="UP000199041">
    <property type="component" value="Unassembled WGS sequence"/>
</dbReference>
<dbReference type="InterPro" id="IPR036278">
    <property type="entry name" value="Sialidase_sf"/>
</dbReference>
<keyword evidence="6" id="KW-1185">Reference proteome</keyword>
<dbReference type="AlphaFoldDB" id="A0A1H3ZLK5"/>
<dbReference type="SUPFAM" id="SSF50939">
    <property type="entry name" value="Sialidases"/>
    <property type="match status" value="1"/>
</dbReference>
<feature type="chain" id="PRO_5011507722" evidence="3">
    <location>
        <begin position="23"/>
        <end position="339"/>
    </location>
</feature>